<evidence type="ECO:0000313" key="2">
    <source>
        <dbReference type="Proteomes" id="UP000515163"/>
    </source>
</evidence>
<dbReference type="OrthoDB" id="5964497at2759"/>
<organism evidence="2 3">
    <name type="scientific">Actinia tenebrosa</name>
    <name type="common">Australian red waratah sea anemone</name>
    <dbReference type="NCBI Taxonomy" id="6105"/>
    <lineage>
        <taxon>Eukaryota</taxon>
        <taxon>Metazoa</taxon>
        <taxon>Cnidaria</taxon>
        <taxon>Anthozoa</taxon>
        <taxon>Hexacorallia</taxon>
        <taxon>Actiniaria</taxon>
        <taxon>Actiniidae</taxon>
        <taxon>Actinia</taxon>
    </lineage>
</organism>
<dbReference type="InterPro" id="IPR052058">
    <property type="entry name" value="Alcohol_O-acetyltransferase"/>
</dbReference>
<dbReference type="PANTHER" id="PTHR28037">
    <property type="entry name" value="ALCOHOL O-ACETYLTRANSFERASE 1-RELATED"/>
    <property type="match status" value="1"/>
</dbReference>
<dbReference type="RefSeq" id="XP_031559860.1">
    <property type="nucleotide sequence ID" value="XM_031704000.1"/>
</dbReference>
<dbReference type="AlphaFoldDB" id="A0A6P8I520"/>
<dbReference type="InterPro" id="IPR010828">
    <property type="entry name" value="Atf2/Sli1-like"/>
</dbReference>
<dbReference type="SUPFAM" id="SSF52777">
    <property type="entry name" value="CoA-dependent acyltransferases"/>
    <property type="match status" value="2"/>
</dbReference>
<evidence type="ECO:0000256" key="1">
    <source>
        <dbReference type="SAM" id="Phobius"/>
    </source>
</evidence>
<proteinExistence type="predicted"/>
<dbReference type="InParanoid" id="A0A6P8I520"/>
<name>A0A6P8I520_ACTTE</name>
<keyword evidence="1" id="KW-0812">Transmembrane</keyword>
<dbReference type="Gene3D" id="3.30.559.30">
    <property type="entry name" value="Nonribosomal peptide synthetase, condensation domain"/>
    <property type="match status" value="1"/>
</dbReference>
<keyword evidence="1" id="KW-1133">Transmembrane helix</keyword>
<sequence length="543" mass="61402">MLMEEGYAWSAAVWINDHILELGLTAFYSLCILTIFAVINKRFLLKKRQEDKEKPTELPQESNGRKLCRIESSVDHLHKYGGSIGAYVLLLNSKVYLNPNMVKNALVYLTNRHEILRIKISRKKTKIQGNKKIIKEFKAMENSDFAEFLLKLKATTSDQWLSVFERELMKQFPEEGPLWRFVMLKEQFHPKEGVYSNAFVFSAHHLVCDFESGFNFFSDFLDYLNSSIQDSSLSKPDFDVKFPLQLSFSHLLGNCMSMSQPLIAVTAAKVFVMKMIEKIRPKPTYKNPFTSTFHPTITKNPTIQKKTCLIPRSLTKEETLNLIKLCKANKCTVYGAVSAATTIAMATILRKGKSTAPLIITSSFQVDLRKDCNPKVEPQELGHYSMNCSVNVPLAKDITLPLGVNDASFWLLAQECDRIFHTAITNNDHLNSMKLMTNLNINPLRNLGELAKDQEAAGRQASLFHLSNLGKKSIVNSDAINLEGFYFALAEHNIGPVFSNNIASVNGVLYWGFTYFTNVTTESQAVEYADLVMNCIKGNSVKH</sequence>
<protein>
    <submittedName>
        <fullName evidence="3">Uncharacterized protein LOC116296037</fullName>
    </submittedName>
</protein>
<evidence type="ECO:0000313" key="3">
    <source>
        <dbReference type="RefSeq" id="XP_031559860.1"/>
    </source>
</evidence>
<dbReference type="Pfam" id="PF07247">
    <property type="entry name" value="AATase"/>
    <property type="match status" value="1"/>
</dbReference>
<reference evidence="3" key="1">
    <citation type="submission" date="2025-08" db="UniProtKB">
        <authorList>
            <consortium name="RefSeq"/>
        </authorList>
    </citation>
    <scope>IDENTIFICATION</scope>
    <source>
        <tissue evidence="3">Tentacle</tissue>
    </source>
</reference>
<dbReference type="InterPro" id="IPR023213">
    <property type="entry name" value="CAT-like_dom_sf"/>
</dbReference>
<dbReference type="Gene3D" id="3.30.559.10">
    <property type="entry name" value="Chloramphenicol acetyltransferase-like domain"/>
    <property type="match status" value="1"/>
</dbReference>
<keyword evidence="2" id="KW-1185">Reference proteome</keyword>
<dbReference type="PANTHER" id="PTHR28037:SF1">
    <property type="entry name" value="ALCOHOL O-ACETYLTRANSFERASE 1-RELATED"/>
    <property type="match status" value="1"/>
</dbReference>
<dbReference type="Proteomes" id="UP000515163">
    <property type="component" value="Unplaced"/>
</dbReference>
<dbReference type="KEGG" id="aten:116296037"/>
<feature type="transmembrane region" description="Helical" evidence="1">
    <location>
        <begin position="20"/>
        <end position="39"/>
    </location>
</feature>
<dbReference type="GeneID" id="116296037"/>
<gene>
    <name evidence="3" type="primary">LOC116296037</name>
</gene>
<keyword evidence="1" id="KW-0472">Membrane</keyword>
<accession>A0A6P8I520</accession>